<keyword evidence="5" id="KW-1185">Reference proteome</keyword>
<evidence type="ECO:0000313" key="5">
    <source>
        <dbReference type="Proteomes" id="UP000219252"/>
    </source>
</evidence>
<evidence type="ECO:0000259" key="2">
    <source>
        <dbReference type="Pfam" id="PF07261"/>
    </source>
</evidence>
<dbReference type="Gene3D" id="1.10.10.630">
    <property type="entry name" value="DnaD domain-like"/>
    <property type="match status" value="1"/>
</dbReference>
<dbReference type="InterPro" id="IPR053843">
    <property type="entry name" value="DnaD_N"/>
</dbReference>
<feature type="domain" description="DnaB/C C-terminal" evidence="2">
    <location>
        <begin position="132"/>
        <end position="204"/>
    </location>
</feature>
<dbReference type="PANTHER" id="PTHR37293:SF6">
    <property type="entry name" value="DNA REPLICATION PROTEIN DNAD"/>
    <property type="match status" value="1"/>
</dbReference>
<dbReference type="Proteomes" id="UP000219252">
    <property type="component" value="Unassembled WGS sequence"/>
</dbReference>
<proteinExistence type="inferred from homology"/>
<sequence length="240" mass="28366">MHEKNHRLRIWTGQETVLIPHLFFKHYKELNITDDEAIILLHLIAFHAENNDFPTPNDLELRLHKTNNEIAIQLQRLLQKGFLEISQGVNNSGKIFEKYSIYPLWERILDLLESKENVEEKNTKKNEEGELFTIFEQEFGRLLSPMELETISMWLDVDKHTPELIKAALKESVLAGKVSLRYIDRILFEWKKKNITSIKQVEQHTQQFHSKTTFVPPTTKTNQANQAPKVSFYNWLDERE</sequence>
<dbReference type="InterPro" id="IPR034829">
    <property type="entry name" value="DnaD-like_sf"/>
</dbReference>
<dbReference type="EMBL" id="OBQC01000003">
    <property type="protein sequence ID" value="SOC37628.1"/>
    <property type="molecule type" value="Genomic_DNA"/>
</dbReference>
<dbReference type="RefSeq" id="WP_097148922.1">
    <property type="nucleotide sequence ID" value="NZ_OBQC01000003.1"/>
</dbReference>
<name>A0A285U8C2_9BACL</name>
<comment type="similarity">
    <text evidence="1">Belongs to the DnaB/DnaD family.</text>
</comment>
<dbReference type="AlphaFoldDB" id="A0A285U8C2"/>
<dbReference type="SUPFAM" id="SSF158499">
    <property type="entry name" value="DnaD domain-like"/>
    <property type="match status" value="1"/>
</dbReference>
<dbReference type="NCBIfam" id="TIGR01446">
    <property type="entry name" value="DnaD_dom"/>
    <property type="match status" value="1"/>
</dbReference>
<dbReference type="PANTHER" id="PTHR37293">
    <property type="entry name" value="PHAGE REPLICATION PROTEIN-RELATED"/>
    <property type="match status" value="1"/>
</dbReference>
<dbReference type="Pfam" id="PF21984">
    <property type="entry name" value="DnaD_N"/>
    <property type="match status" value="1"/>
</dbReference>
<evidence type="ECO:0000256" key="1">
    <source>
        <dbReference type="ARBA" id="ARBA00093462"/>
    </source>
</evidence>
<dbReference type="InterPro" id="IPR006343">
    <property type="entry name" value="DnaB/C_C"/>
</dbReference>
<feature type="domain" description="DnaD N-terminal" evidence="3">
    <location>
        <begin position="19"/>
        <end position="117"/>
    </location>
</feature>
<evidence type="ECO:0000259" key="3">
    <source>
        <dbReference type="Pfam" id="PF21984"/>
    </source>
</evidence>
<protein>
    <submittedName>
        <fullName evidence="4">DNA replication protein DnaD</fullName>
    </submittedName>
</protein>
<dbReference type="Gene3D" id="1.10.10.10">
    <property type="entry name" value="Winged helix-like DNA-binding domain superfamily/Winged helix DNA-binding domain"/>
    <property type="match status" value="1"/>
</dbReference>
<accession>A0A285U8C2</accession>
<reference evidence="5" key="1">
    <citation type="submission" date="2017-08" db="EMBL/GenBank/DDBJ databases">
        <authorList>
            <person name="Varghese N."/>
            <person name="Submissions S."/>
        </authorList>
    </citation>
    <scope>NUCLEOTIDE SEQUENCE [LARGE SCALE GENOMIC DNA]</scope>
    <source>
        <strain evidence="5">JC23</strain>
    </source>
</reference>
<dbReference type="InterPro" id="IPR036388">
    <property type="entry name" value="WH-like_DNA-bd_sf"/>
</dbReference>
<gene>
    <name evidence="4" type="ORF">SAMN05877842_103296</name>
</gene>
<evidence type="ECO:0000313" key="4">
    <source>
        <dbReference type="EMBL" id="SOC37628.1"/>
    </source>
</evidence>
<dbReference type="Pfam" id="PF07261">
    <property type="entry name" value="DnaB_2"/>
    <property type="match status" value="1"/>
</dbReference>
<dbReference type="InterPro" id="IPR053162">
    <property type="entry name" value="DnaD"/>
</dbReference>
<dbReference type="OrthoDB" id="9770238at2"/>
<organism evidence="4 5">
    <name type="scientific">Ureibacillus acetophenoni</name>
    <dbReference type="NCBI Taxonomy" id="614649"/>
    <lineage>
        <taxon>Bacteria</taxon>
        <taxon>Bacillati</taxon>
        <taxon>Bacillota</taxon>
        <taxon>Bacilli</taxon>
        <taxon>Bacillales</taxon>
        <taxon>Caryophanaceae</taxon>
        <taxon>Ureibacillus</taxon>
    </lineage>
</organism>